<sequence>MAARKTLEVPKEALVFIIRSFGGKVSWDKYLGLGSTYDEDDESITHQIVDRNSIERKYINRQYVQPQWIFDSVNAKKLLPIEDYFPGVELPPHLSPFVEEKEGDYVPEEKEALKKYGSLKIKDNKEEDESSEIDSSDDDDDDEKINSSNDENDLEDDVEIDSEDNQKNEVKKMDGLISIV</sequence>
<dbReference type="SUPFAM" id="SSF52113">
    <property type="entry name" value="BRCT domain"/>
    <property type="match status" value="1"/>
</dbReference>
<dbReference type="InterPro" id="IPR010613">
    <property type="entry name" value="PES"/>
</dbReference>
<comment type="subcellular location">
    <subcellularLocation>
        <location evidence="1">Nucleus</location>
        <location evidence="1">Nucleolus</location>
    </subcellularLocation>
</comment>
<dbReference type="InterPro" id="IPR001357">
    <property type="entry name" value="BRCT_dom"/>
</dbReference>
<keyword evidence="8" id="KW-1185">Reference proteome</keyword>
<evidence type="ECO:0000259" key="6">
    <source>
        <dbReference type="PROSITE" id="PS50172"/>
    </source>
</evidence>
<evidence type="ECO:0000313" key="8">
    <source>
        <dbReference type="Proteomes" id="UP001291623"/>
    </source>
</evidence>
<dbReference type="GO" id="GO:0000463">
    <property type="term" value="P:maturation of LSU-rRNA from tricistronic rRNA transcript (SSU-rRNA, 5.8S rRNA, LSU-rRNA)"/>
    <property type="evidence" value="ECO:0007669"/>
    <property type="project" value="TreeGrafter"/>
</dbReference>
<evidence type="ECO:0000256" key="1">
    <source>
        <dbReference type="ARBA" id="ARBA00004604"/>
    </source>
</evidence>
<dbReference type="GO" id="GO:0003723">
    <property type="term" value="F:RNA binding"/>
    <property type="evidence" value="ECO:0007669"/>
    <property type="project" value="TreeGrafter"/>
</dbReference>
<dbReference type="PROSITE" id="PS50172">
    <property type="entry name" value="BRCT"/>
    <property type="match status" value="1"/>
</dbReference>
<feature type="compositionally biased region" description="Basic and acidic residues" evidence="5">
    <location>
        <begin position="116"/>
        <end position="125"/>
    </location>
</feature>
<reference evidence="7" key="1">
    <citation type="submission" date="2023-12" db="EMBL/GenBank/DDBJ databases">
        <title>Genome assembly of Anisodus tanguticus.</title>
        <authorList>
            <person name="Wang Y.-J."/>
        </authorList>
    </citation>
    <scope>NUCLEOTIDE SEQUENCE</scope>
    <source>
        <strain evidence="7">KB-2021</strain>
        <tissue evidence="7">Leaf</tissue>
    </source>
</reference>
<accession>A0AAE1UNH4</accession>
<feature type="compositionally biased region" description="Acidic residues" evidence="5">
    <location>
        <begin position="150"/>
        <end position="163"/>
    </location>
</feature>
<proteinExistence type="predicted"/>
<gene>
    <name evidence="7" type="ORF">RND71_043265</name>
</gene>
<dbReference type="InterPro" id="IPR036420">
    <property type="entry name" value="BRCT_dom_sf"/>
</dbReference>
<feature type="domain" description="BRCT" evidence="6">
    <location>
        <begin position="1"/>
        <end position="86"/>
    </location>
</feature>
<keyword evidence="3" id="KW-0698">rRNA processing</keyword>
<dbReference type="AlphaFoldDB" id="A0AAE1UNH4"/>
<keyword evidence="2" id="KW-0690">Ribosome biogenesis</keyword>
<comment type="caution">
    <text evidence="7">The sequence shown here is derived from an EMBL/GenBank/DDBJ whole genome shotgun (WGS) entry which is preliminary data.</text>
</comment>
<dbReference type="FunFam" id="3.40.50.10190:FF:000002">
    <property type="entry name" value="Pescadillo homolog"/>
    <property type="match status" value="1"/>
</dbReference>
<dbReference type="CDD" id="cd17709">
    <property type="entry name" value="BRCT_pescadillo_like"/>
    <property type="match status" value="1"/>
</dbReference>
<evidence type="ECO:0000256" key="2">
    <source>
        <dbReference type="ARBA" id="ARBA00022517"/>
    </source>
</evidence>
<evidence type="ECO:0000256" key="5">
    <source>
        <dbReference type="SAM" id="MobiDB-lite"/>
    </source>
</evidence>
<dbReference type="GO" id="GO:0070545">
    <property type="term" value="C:PeBoW complex"/>
    <property type="evidence" value="ECO:0007669"/>
    <property type="project" value="TreeGrafter"/>
</dbReference>
<feature type="compositionally biased region" description="Basic and acidic residues" evidence="5">
    <location>
        <begin position="164"/>
        <end position="174"/>
    </location>
</feature>
<keyword evidence="4" id="KW-0539">Nucleus</keyword>
<dbReference type="Gene3D" id="3.40.50.10190">
    <property type="entry name" value="BRCT domain"/>
    <property type="match status" value="1"/>
</dbReference>
<feature type="region of interest" description="Disordered" evidence="5">
    <location>
        <begin position="116"/>
        <end position="180"/>
    </location>
</feature>
<name>A0AAE1UNH4_9SOLA</name>
<dbReference type="Pfam" id="PF16589">
    <property type="entry name" value="BRCT_2"/>
    <property type="match status" value="1"/>
</dbReference>
<feature type="compositionally biased region" description="Acidic residues" evidence="5">
    <location>
        <begin position="126"/>
        <end position="143"/>
    </location>
</feature>
<dbReference type="Proteomes" id="UP001291623">
    <property type="component" value="Unassembled WGS sequence"/>
</dbReference>
<dbReference type="EMBL" id="JAVYJV010000041">
    <property type="protein sequence ID" value="KAK4337267.1"/>
    <property type="molecule type" value="Genomic_DNA"/>
</dbReference>
<evidence type="ECO:0000256" key="3">
    <source>
        <dbReference type="ARBA" id="ARBA00022552"/>
    </source>
</evidence>
<dbReference type="PANTHER" id="PTHR12221">
    <property type="entry name" value="PESCADILLO - RELATED"/>
    <property type="match status" value="1"/>
</dbReference>
<protein>
    <recommendedName>
        <fullName evidence="6">BRCT domain-containing protein</fullName>
    </recommendedName>
</protein>
<organism evidence="7 8">
    <name type="scientific">Anisodus tanguticus</name>
    <dbReference type="NCBI Taxonomy" id="243964"/>
    <lineage>
        <taxon>Eukaryota</taxon>
        <taxon>Viridiplantae</taxon>
        <taxon>Streptophyta</taxon>
        <taxon>Embryophyta</taxon>
        <taxon>Tracheophyta</taxon>
        <taxon>Spermatophyta</taxon>
        <taxon>Magnoliopsida</taxon>
        <taxon>eudicotyledons</taxon>
        <taxon>Gunneridae</taxon>
        <taxon>Pentapetalae</taxon>
        <taxon>asterids</taxon>
        <taxon>lamiids</taxon>
        <taxon>Solanales</taxon>
        <taxon>Solanaceae</taxon>
        <taxon>Solanoideae</taxon>
        <taxon>Hyoscyameae</taxon>
        <taxon>Anisodus</taxon>
    </lineage>
</organism>
<dbReference type="PANTHER" id="PTHR12221:SF6">
    <property type="entry name" value="PESCADILLO HOMOLOG"/>
    <property type="match status" value="1"/>
</dbReference>
<evidence type="ECO:0000313" key="7">
    <source>
        <dbReference type="EMBL" id="KAK4337267.1"/>
    </source>
</evidence>
<evidence type="ECO:0000256" key="4">
    <source>
        <dbReference type="ARBA" id="ARBA00023242"/>
    </source>
</evidence>